<feature type="transmembrane region" description="Helical" evidence="1">
    <location>
        <begin position="7"/>
        <end position="28"/>
    </location>
</feature>
<sequence>MKFLTRVIRINLFLLFVILGFTINFAVIKDVQTTVADSITPVLTISPTAAPRLIKTSVKRTRVITKTSQLSPSNTVIPSRPAEVTVPKVVPAVDTRCIITIDSVRYDITQFRNIHSGGDIFDCGTDMSRSFWKKHGQLELSTLQRYRI</sequence>
<reference evidence="2 3" key="1">
    <citation type="journal article" date="2015" name="Nature">
        <title>rRNA introns, odd ribosomes, and small enigmatic genomes across a large radiation of phyla.</title>
        <authorList>
            <person name="Brown C.T."/>
            <person name="Hug L.A."/>
            <person name="Thomas B.C."/>
            <person name="Sharon I."/>
            <person name="Castelle C.J."/>
            <person name="Singh A."/>
            <person name="Wilkins M.J."/>
            <person name="Williams K.H."/>
            <person name="Banfield J.F."/>
        </authorList>
    </citation>
    <scope>NUCLEOTIDE SEQUENCE [LARGE SCALE GENOMIC DNA]</scope>
</reference>
<evidence type="ECO:0000313" key="3">
    <source>
        <dbReference type="Proteomes" id="UP000034539"/>
    </source>
</evidence>
<keyword evidence="1" id="KW-0472">Membrane</keyword>
<dbReference type="AlphaFoldDB" id="A0A0G0PU91"/>
<dbReference type="InterPro" id="IPR036400">
    <property type="entry name" value="Cyt_B5-like_heme/steroid_sf"/>
</dbReference>
<accession>A0A0G0PU91</accession>
<evidence type="ECO:0008006" key="4">
    <source>
        <dbReference type="Google" id="ProtNLM"/>
    </source>
</evidence>
<name>A0A0G0PU91_9BACT</name>
<protein>
    <recommendedName>
        <fullName evidence="4">Cytochrome b5 heme-binding domain-containing protein</fullName>
    </recommendedName>
</protein>
<organism evidence="2 3">
    <name type="scientific">Candidatus Gottesmanbacteria bacterium GW2011_GWC2_39_8</name>
    <dbReference type="NCBI Taxonomy" id="1618450"/>
    <lineage>
        <taxon>Bacteria</taxon>
        <taxon>Candidatus Gottesmaniibacteriota</taxon>
    </lineage>
</organism>
<gene>
    <name evidence="2" type="ORF">UT63_C0068G0003</name>
</gene>
<keyword evidence="1" id="KW-1133">Transmembrane helix</keyword>
<dbReference type="Gene3D" id="3.10.120.10">
    <property type="entry name" value="Cytochrome b5-like heme/steroid binding domain"/>
    <property type="match status" value="1"/>
</dbReference>
<dbReference type="Proteomes" id="UP000034539">
    <property type="component" value="Unassembled WGS sequence"/>
</dbReference>
<dbReference type="EMBL" id="LBXN01000068">
    <property type="protein sequence ID" value="KKR31493.1"/>
    <property type="molecule type" value="Genomic_DNA"/>
</dbReference>
<comment type="caution">
    <text evidence="2">The sequence shown here is derived from an EMBL/GenBank/DDBJ whole genome shotgun (WGS) entry which is preliminary data.</text>
</comment>
<keyword evidence="1" id="KW-0812">Transmembrane</keyword>
<proteinExistence type="predicted"/>
<evidence type="ECO:0000313" key="2">
    <source>
        <dbReference type="EMBL" id="KKR31493.1"/>
    </source>
</evidence>
<evidence type="ECO:0000256" key="1">
    <source>
        <dbReference type="SAM" id="Phobius"/>
    </source>
</evidence>
<dbReference type="SUPFAM" id="SSF55856">
    <property type="entry name" value="Cytochrome b5-like heme/steroid binding domain"/>
    <property type="match status" value="1"/>
</dbReference>